<feature type="non-terminal residue" evidence="4">
    <location>
        <position position="219"/>
    </location>
</feature>
<dbReference type="GO" id="GO:0022857">
    <property type="term" value="F:transmembrane transporter activity"/>
    <property type="evidence" value="ECO:0007669"/>
    <property type="project" value="TreeGrafter"/>
</dbReference>
<dbReference type="InterPro" id="IPR051014">
    <property type="entry name" value="Cation_Transport_ATPase_IB"/>
</dbReference>
<dbReference type="SUPFAM" id="SSF81653">
    <property type="entry name" value="Calcium ATPase, transduction domain A"/>
    <property type="match status" value="1"/>
</dbReference>
<dbReference type="PANTHER" id="PTHR48085">
    <property type="entry name" value="CADMIUM/ZINC-TRANSPORTING ATPASE HMA2-RELATED"/>
    <property type="match status" value="1"/>
</dbReference>
<evidence type="ECO:0000256" key="1">
    <source>
        <dbReference type="ARBA" id="ARBA00006024"/>
    </source>
</evidence>
<proteinExistence type="inferred from homology"/>
<dbReference type="AlphaFoldDB" id="A0A6S6UH61"/>
<dbReference type="PANTHER" id="PTHR48085:SF5">
    <property type="entry name" value="CADMIUM_ZINC-TRANSPORTING ATPASE HMA4-RELATED"/>
    <property type="match status" value="1"/>
</dbReference>
<organism evidence="4">
    <name type="scientific">uncultured Thiotrichaceae bacterium</name>
    <dbReference type="NCBI Taxonomy" id="298394"/>
    <lineage>
        <taxon>Bacteria</taxon>
        <taxon>Pseudomonadati</taxon>
        <taxon>Pseudomonadota</taxon>
        <taxon>Gammaproteobacteria</taxon>
        <taxon>Thiotrichales</taxon>
        <taxon>Thiotrichaceae</taxon>
        <taxon>environmental samples</taxon>
    </lineage>
</organism>
<protein>
    <recommendedName>
        <fullName evidence="3">P-type ATPase A domain-containing protein</fullName>
    </recommendedName>
</protein>
<evidence type="ECO:0000256" key="2">
    <source>
        <dbReference type="SAM" id="Phobius"/>
    </source>
</evidence>
<gene>
    <name evidence="4" type="ORF">HELGO_WM67084</name>
</gene>
<evidence type="ECO:0000313" key="4">
    <source>
        <dbReference type="EMBL" id="CAA6827386.1"/>
    </source>
</evidence>
<feature type="transmembrane region" description="Helical" evidence="2">
    <location>
        <begin position="126"/>
        <end position="150"/>
    </location>
</feature>
<dbReference type="InterPro" id="IPR059000">
    <property type="entry name" value="ATPase_P-type_domA"/>
</dbReference>
<dbReference type="GO" id="GO:0016020">
    <property type="term" value="C:membrane"/>
    <property type="evidence" value="ECO:0007669"/>
    <property type="project" value="TreeGrafter"/>
</dbReference>
<keyword evidence="2" id="KW-1133">Transmembrane helix</keyword>
<dbReference type="Pfam" id="PF00122">
    <property type="entry name" value="E1-E2_ATPase"/>
    <property type="match status" value="1"/>
</dbReference>
<sequence>MLVEVTTLAAVFGISYRTWKRKSVQRNKYLLQLQRGKLSGQNAGVSVSGITEDQLMLAPKPVGARNPAEQKREVVVSGAGVAFTALGLTNPFYTLVGLPVVAYASRENFIIAWNLMRRKQVDVETLVSISLLGAFAMHRILPAAMLVFLYRLSTYLTLRVMDDSRLRLESQFDQAGDTVFRVQDGSEIEVPLAEVQVNDLLIVRAGESVPADGIVVEGS</sequence>
<dbReference type="EMBL" id="CACVAV010000447">
    <property type="protein sequence ID" value="CAA6827386.1"/>
    <property type="molecule type" value="Genomic_DNA"/>
</dbReference>
<comment type="similarity">
    <text evidence="1">Belongs to the cation transport ATPase (P-type) (TC 3.A.3) family. Type IB subfamily.</text>
</comment>
<evidence type="ECO:0000259" key="3">
    <source>
        <dbReference type="Pfam" id="PF00122"/>
    </source>
</evidence>
<accession>A0A6S6UH61</accession>
<reference evidence="4" key="1">
    <citation type="submission" date="2020-01" db="EMBL/GenBank/DDBJ databases">
        <authorList>
            <person name="Meier V. D."/>
            <person name="Meier V D."/>
        </authorList>
    </citation>
    <scope>NUCLEOTIDE SEQUENCE</scope>
    <source>
        <strain evidence="4">HLG_WM_MAG_08</strain>
    </source>
</reference>
<feature type="domain" description="P-type ATPase A" evidence="3">
    <location>
        <begin position="178"/>
        <end position="219"/>
    </location>
</feature>
<keyword evidence="2" id="KW-0812">Transmembrane</keyword>
<dbReference type="InterPro" id="IPR008250">
    <property type="entry name" value="ATPase_P-typ_transduc_dom_A_sf"/>
</dbReference>
<keyword evidence="2" id="KW-0472">Membrane</keyword>
<dbReference type="Gene3D" id="2.70.150.10">
    <property type="entry name" value="Calcium-transporting ATPase, cytoplasmic transduction domain A"/>
    <property type="match status" value="1"/>
</dbReference>
<name>A0A6S6UH61_9GAMM</name>